<comment type="caution">
    <text evidence="2">The sequence shown here is derived from an EMBL/GenBank/DDBJ whole genome shotgun (WGS) entry which is preliminary data.</text>
</comment>
<dbReference type="Proteomes" id="UP001165289">
    <property type="component" value="Unassembled WGS sequence"/>
</dbReference>
<organism evidence="2 3">
    <name type="scientific">Oopsacas minuta</name>
    <dbReference type="NCBI Taxonomy" id="111878"/>
    <lineage>
        <taxon>Eukaryota</taxon>
        <taxon>Metazoa</taxon>
        <taxon>Porifera</taxon>
        <taxon>Hexactinellida</taxon>
        <taxon>Hexasterophora</taxon>
        <taxon>Lyssacinosida</taxon>
        <taxon>Leucopsacidae</taxon>
        <taxon>Oopsacas</taxon>
    </lineage>
</organism>
<feature type="domain" description="Mutator-like transposase" evidence="1">
    <location>
        <begin position="9"/>
        <end position="136"/>
    </location>
</feature>
<dbReference type="Pfam" id="PF20700">
    <property type="entry name" value="Mutator"/>
    <property type="match status" value="1"/>
</dbReference>
<proteinExistence type="predicted"/>
<name>A0AAV7KJY2_9METZ</name>
<accession>A0AAV7KJY2</accession>
<evidence type="ECO:0000313" key="3">
    <source>
        <dbReference type="Proteomes" id="UP001165289"/>
    </source>
</evidence>
<dbReference type="EMBL" id="JAKMXF010000010">
    <property type="protein sequence ID" value="KAI6661701.1"/>
    <property type="molecule type" value="Genomic_DNA"/>
</dbReference>
<reference evidence="2 3" key="1">
    <citation type="journal article" date="2023" name="BMC Biol.">
        <title>The compact genome of the sponge Oopsacas minuta (Hexactinellida) is lacking key metazoan core genes.</title>
        <authorList>
            <person name="Santini S."/>
            <person name="Schenkelaars Q."/>
            <person name="Jourda C."/>
            <person name="Duchesne M."/>
            <person name="Belahbib H."/>
            <person name="Rocher C."/>
            <person name="Selva M."/>
            <person name="Riesgo A."/>
            <person name="Vervoort M."/>
            <person name="Leys S.P."/>
            <person name="Kodjabachian L."/>
            <person name="Le Bivic A."/>
            <person name="Borchiellini C."/>
            <person name="Claverie J.M."/>
            <person name="Renard E."/>
        </authorList>
    </citation>
    <scope>NUCLEOTIDE SEQUENCE [LARGE SCALE GENOMIC DNA]</scope>
    <source>
        <strain evidence="2">SPO-2</strain>
    </source>
</reference>
<dbReference type="AlphaFoldDB" id="A0AAV7KJY2"/>
<dbReference type="InterPro" id="IPR049012">
    <property type="entry name" value="Mutator_transp_dom"/>
</dbReference>
<evidence type="ECO:0000259" key="1">
    <source>
        <dbReference type="Pfam" id="PF20700"/>
    </source>
</evidence>
<gene>
    <name evidence="2" type="ORF">LOD99_9943</name>
</gene>
<protein>
    <recommendedName>
        <fullName evidence="1">Mutator-like transposase domain-containing protein</fullName>
    </recommendedName>
</protein>
<sequence length="137" mass="15756">MPSPYLNRLENVTKVAVRTAMSDATKQLRQRSDCEVSPESNPTNITVSFDSSWKTRGFYSNIGFGAVISTDTKKVLDYEITSSLCEKCSVWTEDKQKYRPAEYEKWLERLRPNCNQNYTGSSQSMEPEIAKRIWGRP</sequence>
<evidence type="ECO:0000313" key="2">
    <source>
        <dbReference type="EMBL" id="KAI6661701.1"/>
    </source>
</evidence>
<keyword evidence="3" id="KW-1185">Reference proteome</keyword>